<gene>
    <name evidence="1" type="ORF">B4082_0641</name>
</gene>
<evidence type="ECO:0000313" key="2">
    <source>
        <dbReference type="Proteomes" id="UP000076501"/>
    </source>
</evidence>
<protein>
    <recommendedName>
        <fullName evidence="3">DUF1657 domain-containing protein</fullName>
    </recommendedName>
</protein>
<dbReference type="RefSeq" id="WP_063221362.1">
    <property type="nucleotide sequence ID" value="NZ_JAEHBS010000041.1"/>
</dbReference>
<dbReference type="AlphaFoldDB" id="A0A164HTK4"/>
<sequence>MTVITKLKQTISGLKSAQACLEGFVLDTDNQQAKQLYQNAAQQTQTIIDSLEPRVQEVLQDEPQYNQ</sequence>
<name>A0A164HTK4_BACCE</name>
<dbReference type="Proteomes" id="UP000076501">
    <property type="component" value="Unassembled WGS sequence"/>
</dbReference>
<accession>A0A164HTK4</accession>
<comment type="caution">
    <text evidence="1">The sequence shown here is derived from an EMBL/GenBank/DDBJ whole genome shotgun (WGS) entry which is preliminary data.</text>
</comment>
<dbReference type="Pfam" id="PF07870">
    <property type="entry name" value="DUF1657"/>
    <property type="match status" value="1"/>
</dbReference>
<organism evidence="1 2">
    <name type="scientific">Bacillus cereus</name>
    <dbReference type="NCBI Taxonomy" id="1396"/>
    <lineage>
        <taxon>Bacteria</taxon>
        <taxon>Bacillati</taxon>
        <taxon>Bacillota</taxon>
        <taxon>Bacilli</taxon>
        <taxon>Bacillales</taxon>
        <taxon>Bacillaceae</taxon>
        <taxon>Bacillus</taxon>
        <taxon>Bacillus cereus group</taxon>
    </lineage>
</organism>
<dbReference type="PATRIC" id="fig|1396.539.peg.5232"/>
<reference evidence="1 2" key="1">
    <citation type="submission" date="2015-09" db="EMBL/GenBank/DDBJ databases">
        <title>Bacillus cereus food isolates.</title>
        <authorList>
            <person name="Boekhorst J."/>
        </authorList>
    </citation>
    <scope>NUCLEOTIDE SEQUENCE [LARGE SCALE GENOMIC DNA]</scope>
    <source>
        <strain evidence="1 2">B4082</strain>
    </source>
</reference>
<proteinExistence type="predicted"/>
<evidence type="ECO:0008006" key="3">
    <source>
        <dbReference type="Google" id="ProtNLM"/>
    </source>
</evidence>
<dbReference type="InterPro" id="IPR012452">
    <property type="entry name" value="DUF1657"/>
</dbReference>
<dbReference type="EMBL" id="LJKA01000009">
    <property type="protein sequence ID" value="KZD40377.1"/>
    <property type="molecule type" value="Genomic_DNA"/>
</dbReference>
<evidence type="ECO:0000313" key="1">
    <source>
        <dbReference type="EMBL" id="KZD40377.1"/>
    </source>
</evidence>